<dbReference type="Pfam" id="PF09335">
    <property type="entry name" value="VTT_dom"/>
    <property type="match status" value="1"/>
</dbReference>
<feature type="transmembrane region" description="Helical" evidence="1">
    <location>
        <begin position="106"/>
        <end position="128"/>
    </location>
</feature>
<dbReference type="PANTHER" id="PTHR42709">
    <property type="entry name" value="ALKALINE PHOSPHATASE LIKE PROTEIN"/>
    <property type="match status" value="1"/>
</dbReference>
<feature type="transmembrane region" description="Helical" evidence="1">
    <location>
        <begin position="22"/>
        <end position="47"/>
    </location>
</feature>
<dbReference type="AlphaFoldDB" id="A0A484H6T8"/>
<dbReference type="PANTHER" id="PTHR42709:SF2">
    <property type="entry name" value="INNER MEMBRANE PROTEIN YOHD"/>
    <property type="match status" value="1"/>
</dbReference>
<protein>
    <submittedName>
        <fullName evidence="3">DedA family protein</fullName>
    </submittedName>
</protein>
<reference evidence="3" key="1">
    <citation type="submission" date="2018-10" db="EMBL/GenBank/DDBJ databases">
        <authorList>
            <person name="Gruber-Vodicka H."/>
            <person name="Jaeckle O."/>
        </authorList>
    </citation>
    <scope>NUCLEOTIDE SEQUENCE</scope>
</reference>
<dbReference type="EMBL" id="LR026963">
    <property type="protein sequence ID" value="VBB69075.1"/>
    <property type="molecule type" value="Genomic_DNA"/>
</dbReference>
<feature type="transmembrane region" description="Helical" evidence="1">
    <location>
        <begin position="135"/>
        <end position="156"/>
    </location>
</feature>
<proteinExistence type="predicted"/>
<dbReference type="InterPro" id="IPR051311">
    <property type="entry name" value="DedA_domain"/>
</dbReference>
<accession>A0A484H6T8</accession>
<dbReference type="InterPro" id="IPR032816">
    <property type="entry name" value="VTT_dom"/>
</dbReference>
<keyword evidence="1" id="KW-1133">Transmembrane helix</keyword>
<sequence length="200" mass="22976">MRGLLDTFLDTFSDLETFLHTYGYFSILLLTFLEGETIVILAGIAAAQELMSPFLVVLAGFTGSFLGDQLYYTIGRRYGQPLLESKPFLRPKIEWAFRLVRQYQDLYILSFRFLYGVRNVSPFVIAISGVTRWRFMLLNALSALVWAIIFTSGGYFFGHAMEHLLGKYYGLVLPFLVCIACVAGVIVMMYRRLKWRKKSK</sequence>
<organism evidence="3">
    <name type="scientific">invertebrate metagenome</name>
    <dbReference type="NCBI Taxonomy" id="1711999"/>
    <lineage>
        <taxon>unclassified sequences</taxon>
        <taxon>metagenomes</taxon>
        <taxon>organismal metagenomes</taxon>
    </lineage>
</organism>
<feature type="transmembrane region" description="Helical" evidence="1">
    <location>
        <begin position="54"/>
        <end position="74"/>
    </location>
</feature>
<dbReference type="GO" id="GO:0005886">
    <property type="term" value="C:plasma membrane"/>
    <property type="evidence" value="ECO:0007669"/>
    <property type="project" value="TreeGrafter"/>
</dbReference>
<gene>
    <name evidence="3" type="ORF">RIEGSTA812A_PEG_548</name>
</gene>
<evidence type="ECO:0000259" key="2">
    <source>
        <dbReference type="Pfam" id="PF09335"/>
    </source>
</evidence>
<keyword evidence="1" id="KW-0812">Transmembrane</keyword>
<name>A0A484H6T8_9ZZZZ</name>
<feature type="domain" description="VTT" evidence="2">
    <location>
        <begin position="35"/>
        <end position="155"/>
    </location>
</feature>
<evidence type="ECO:0000256" key="1">
    <source>
        <dbReference type="SAM" id="Phobius"/>
    </source>
</evidence>
<feature type="transmembrane region" description="Helical" evidence="1">
    <location>
        <begin position="168"/>
        <end position="190"/>
    </location>
</feature>
<evidence type="ECO:0000313" key="3">
    <source>
        <dbReference type="EMBL" id="VBB69075.1"/>
    </source>
</evidence>
<keyword evidence="1" id="KW-0472">Membrane</keyword>